<dbReference type="CTD" id="6752149"/>
<dbReference type="PhylomeDB" id="B3RRW0"/>
<dbReference type="Gene3D" id="3.10.310.10">
    <property type="entry name" value="Diaminopimelate Epimerase, Chain A, domain 1"/>
    <property type="match status" value="2"/>
</dbReference>
<sequence>MLQKVPFVKMHGLGNDFVIVNGCHMPKSSDIHSFAKEISDRELGVGCDQFIIYRQDSDKINMTIYNQDGSGAKACGNASRCLTRLLFDHTGAKNIKLDVDGRVVSGKYIDKNTIKVDMGPPSFESSWMPDSTDLCSLAERYMIEPKEMICVDVANPHLVIFSKLSKKDMGMIGNDFQKCELFPDGVNVNFARIEDNKINLTVWERGTGFTYACGSGAIATFAAANKLSFFGDEAEIVFKLGSLKMQKQNDSVLMSGPASYVFTGELLKRAAKLSNEKADGSLKALPVVDARAADSGFFFERELFHKDLVPTVNLGISVRRVGSAAQIKVIEKVGSMKLKHALFREMGAFA</sequence>
<dbReference type="GeneID" id="6752149"/>
<dbReference type="GO" id="GO:0008837">
    <property type="term" value="F:diaminopimelate epimerase activity"/>
    <property type="evidence" value="ECO:0000318"/>
    <property type="project" value="GO_Central"/>
</dbReference>
<evidence type="ECO:0000256" key="6">
    <source>
        <dbReference type="ARBA" id="ARBA00023235"/>
    </source>
</evidence>
<dbReference type="InterPro" id="IPR001653">
    <property type="entry name" value="DAP_epimerase_DapF"/>
</dbReference>
<evidence type="ECO:0000256" key="4">
    <source>
        <dbReference type="ARBA" id="ARBA00022605"/>
    </source>
</evidence>
<dbReference type="EMBL" id="DS985243">
    <property type="protein sequence ID" value="EDV26418.1"/>
    <property type="molecule type" value="Genomic_DNA"/>
</dbReference>
<dbReference type="GO" id="GO:0009089">
    <property type="term" value="P:lysine biosynthetic process via diaminopimelate"/>
    <property type="evidence" value="ECO:0000318"/>
    <property type="project" value="GO_Central"/>
</dbReference>
<keyword evidence="5" id="KW-0457">Lysine biosynthesis</keyword>
<dbReference type="InParanoid" id="B3RRW0"/>
<dbReference type="AlphaFoldDB" id="B3RRW0"/>
<keyword evidence="6" id="KW-0413">Isomerase</keyword>
<reference evidence="8 9" key="1">
    <citation type="journal article" date="2008" name="Nature">
        <title>The Trichoplax genome and the nature of placozoans.</title>
        <authorList>
            <person name="Srivastava M."/>
            <person name="Begovic E."/>
            <person name="Chapman J."/>
            <person name="Putnam N.H."/>
            <person name="Hellsten U."/>
            <person name="Kawashima T."/>
            <person name="Kuo A."/>
            <person name="Mitros T."/>
            <person name="Salamov A."/>
            <person name="Carpenter M.L."/>
            <person name="Signorovitch A.Y."/>
            <person name="Moreno M.A."/>
            <person name="Kamm K."/>
            <person name="Grimwood J."/>
            <person name="Schmutz J."/>
            <person name="Shapiro H."/>
            <person name="Grigoriev I.V."/>
            <person name="Buss L.W."/>
            <person name="Schierwater B."/>
            <person name="Dellaporta S.L."/>
            <person name="Rokhsar D.S."/>
        </authorList>
    </citation>
    <scope>NUCLEOTIDE SEQUENCE [LARGE SCALE GENOMIC DNA]</scope>
    <source>
        <strain evidence="8 9">Grell-BS-1999</strain>
    </source>
</reference>
<name>B3RRW0_TRIAD</name>
<dbReference type="Gene3D" id="3.40.50.300">
    <property type="entry name" value="P-loop containing nucleotide triphosphate hydrolases"/>
    <property type="match status" value="1"/>
</dbReference>
<evidence type="ECO:0000256" key="7">
    <source>
        <dbReference type="ARBA" id="ARBA00051712"/>
    </source>
</evidence>
<dbReference type="OrthoDB" id="4768at2759"/>
<dbReference type="GO" id="GO:0005829">
    <property type="term" value="C:cytosol"/>
    <property type="evidence" value="ECO:0000318"/>
    <property type="project" value="GO_Central"/>
</dbReference>
<evidence type="ECO:0000256" key="1">
    <source>
        <dbReference type="ARBA" id="ARBA00005196"/>
    </source>
</evidence>
<dbReference type="Proteomes" id="UP000009022">
    <property type="component" value="Unassembled WGS sequence"/>
</dbReference>
<accession>B3RRW0</accession>
<evidence type="ECO:0000313" key="8">
    <source>
        <dbReference type="EMBL" id="EDV26418.1"/>
    </source>
</evidence>
<evidence type="ECO:0000256" key="2">
    <source>
        <dbReference type="ARBA" id="ARBA00010219"/>
    </source>
</evidence>
<comment type="catalytic activity">
    <reaction evidence="7">
        <text>(2S,6S)-2,6-diaminopimelate = meso-2,6-diaminopimelate</text>
        <dbReference type="Rhea" id="RHEA:15393"/>
        <dbReference type="ChEBI" id="CHEBI:57609"/>
        <dbReference type="ChEBI" id="CHEBI:57791"/>
        <dbReference type="EC" id="5.1.1.7"/>
    </reaction>
</comment>
<evidence type="ECO:0000313" key="9">
    <source>
        <dbReference type="Proteomes" id="UP000009022"/>
    </source>
</evidence>
<dbReference type="STRING" id="10228.B3RRW0"/>
<dbReference type="KEGG" id="tad:TRIADDRAFT_54386"/>
<keyword evidence="9" id="KW-1185">Reference proteome</keyword>
<dbReference type="PANTHER" id="PTHR31689">
    <property type="entry name" value="DIAMINOPIMELATE EPIMERASE, CHLOROPLASTIC"/>
    <property type="match status" value="1"/>
</dbReference>
<dbReference type="eggNOG" id="KOG1353">
    <property type="taxonomic scope" value="Eukaryota"/>
</dbReference>
<organism evidence="8 9">
    <name type="scientific">Trichoplax adhaerens</name>
    <name type="common">Trichoplax reptans</name>
    <dbReference type="NCBI Taxonomy" id="10228"/>
    <lineage>
        <taxon>Eukaryota</taxon>
        <taxon>Metazoa</taxon>
        <taxon>Placozoa</taxon>
        <taxon>Uniplacotomia</taxon>
        <taxon>Trichoplacea</taxon>
        <taxon>Trichoplacidae</taxon>
        <taxon>Trichoplax</taxon>
    </lineage>
</organism>
<dbReference type="HAMAP" id="MF_00197">
    <property type="entry name" value="DAP_epimerase"/>
    <property type="match status" value="1"/>
</dbReference>
<evidence type="ECO:0000256" key="3">
    <source>
        <dbReference type="ARBA" id="ARBA00013080"/>
    </source>
</evidence>
<comment type="similarity">
    <text evidence="2">Belongs to the diaminopimelate epimerase family.</text>
</comment>
<dbReference type="PROSITE" id="PS01326">
    <property type="entry name" value="DAP_EPIMERASE"/>
    <property type="match status" value="1"/>
</dbReference>
<protein>
    <recommendedName>
        <fullName evidence="3">diaminopimelate epimerase</fullName>
        <ecNumber evidence="3">5.1.1.7</ecNumber>
    </recommendedName>
</protein>
<dbReference type="Pfam" id="PF01678">
    <property type="entry name" value="DAP_epimerase"/>
    <property type="match status" value="2"/>
</dbReference>
<gene>
    <name evidence="8" type="ORF">TRIADDRAFT_54386</name>
</gene>
<proteinExistence type="inferred from homology"/>
<dbReference type="PANTHER" id="PTHR31689:SF0">
    <property type="entry name" value="DIAMINOPIMELATE EPIMERASE"/>
    <property type="match status" value="1"/>
</dbReference>
<dbReference type="InterPro" id="IPR018510">
    <property type="entry name" value="DAP_epimerase_AS"/>
</dbReference>
<dbReference type="UniPathway" id="UPA00034">
    <property type="reaction ID" value="UER00025"/>
</dbReference>
<dbReference type="SUPFAM" id="SSF54506">
    <property type="entry name" value="Diaminopimelate epimerase-like"/>
    <property type="match status" value="2"/>
</dbReference>
<dbReference type="OMA" id="EWDFYNS"/>
<dbReference type="HOGENOM" id="CLU_053306_3_0_1"/>
<dbReference type="NCBIfam" id="TIGR00652">
    <property type="entry name" value="DapF"/>
    <property type="match status" value="1"/>
</dbReference>
<dbReference type="RefSeq" id="XP_002110414.1">
    <property type="nucleotide sequence ID" value="XM_002110378.1"/>
</dbReference>
<comment type="pathway">
    <text evidence="1">Amino-acid biosynthesis; L-lysine biosynthesis via DAP pathway; DL-2,6-diaminopimelate from LL-2,6-diaminopimelate: step 1/1.</text>
</comment>
<keyword evidence="4" id="KW-0028">Amino-acid biosynthesis</keyword>
<dbReference type="InterPro" id="IPR027417">
    <property type="entry name" value="P-loop_NTPase"/>
</dbReference>
<evidence type="ECO:0000256" key="5">
    <source>
        <dbReference type="ARBA" id="ARBA00023154"/>
    </source>
</evidence>
<dbReference type="EC" id="5.1.1.7" evidence="3"/>